<protein>
    <submittedName>
        <fullName evidence="1">Uncharacterized protein</fullName>
    </submittedName>
</protein>
<sequence length="1004" mass="115195">MNRNTVHNFNILIKNNSSLESSEDLTKSFIKEFAQVSKEINEQKDIVQIWQEQNASNNVVNNTLDSAGEGVFDTNAAIKTVPSFSNTSSASGSNLFPGSTLNASIGGGAFDSTESTSMSSFGSTGNTLPVSEAENTVLSNAFSQIYESIDTKQMLIVPQMLQSNNNEPSMELIKAEIKKKLDQAIKENNPEAIQYWTRISKAFEEGAIAVDFIDKPNEILFTEMYFALQKWHLPVIGESEFNNVNWEDVKELMILKLLELSKENEDSRIKAYYKRLISEIKRSDIDINKLFSEHDELFILLKSVFPQLPSKITIQTRKEIYPNLSPKKVYPDIGVQSIYYIWSETLLDEVEIKYAQGEKRRNKEKKYPKLKEGQWYDFDRIDYPDKSGSTFWNASIYNTMNAQHYLYNTIAQRHAYYKFVDAYLKTKGIISEWFDAAARVTMGSIASAIDGEIALGSAEMMNLWYLSDKSDEFLKGGNKYLFAENMNNVKLLLEGKGRLSGEFIDAKGNKQSFKNLTKQELDFKLVEFEQTMVQDYINSSFQDLDINLMKKTLSEAGVTGNDELDEIVAEINENFTLWMAPDLTQDIMEKYFTVDGKITFNFAKYDDRVKLGQVMVKELYYLKLSDTFKAESLDKIIKKPQNYNAETEEYFIINQENAVKEQVKHLKEYKILERLERIKANIDKGAINSKGFNKVKDDVKKSINEEIKKSINAIKGQIKKSLSDIGDEVSEVAITIDSILYNDLKELYEYLKKELEITESKKNGNQDYTDLVENLFNDMSEIHEISEKLRKKIAKEIQKTVEVVKEEGKGLPDKIAVNALVKTAEHIYPGVGKLRDGKKKISFEKSYEETVAILLYEFAMGEGPEIRNFDYHQHKFAQQLLKGRMMEEIMDETLKLLRQTNYDFENKPDSKDLKIDLEFSPTFEYAIESIDKHLNSNLAQIFIGGAFALVHIRNKKIEGYVFNQTGRRSFILHIAGDIERNNEGGKEAKLSTIKQRIYFTFELP</sequence>
<organism evidence="1 2">
    <name type="scientific">Flavobacterium anhuiense</name>
    <dbReference type="NCBI Taxonomy" id="459526"/>
    <lineage>
        <taxon>Bacteria</taxon>
        <taxon>Pseudomonadati</taxon>
        <taxon>Bacteroidota</taxon>
        <taxon>Flavobacteriia</taxon>
        <taxon>Flavobacteriales</taxon>
        <taxon>Flavobacteriaceae</taxon>
        <taxon>Flavobacterium</taxon>
    </lineage>
</organism>
<name>A0ABY0LLB1_9FLAO</name>
<comment type="caution">
    <text evidence="1">The sequence shown here is derived from an EMBL/GenBank/DDBJ whole genome shotgun (WGS) entry which is preliminary data.</text>
</comment>
<accession>A0ABY0LLB1</accession>
<dbReference type="EMBL" id="FMVC01000002">
    <property type="protein sequence ID" value="SCY31515.1"/>
    <property type="molecule type" value="Genomic_DNA"/>
</dbReference>
<proteinExistence type="predicted"/>
<evidence type="ECO:0000313" key="2">
    <source>
        <dbReference type="Proteomes" id="UP000199307"/>
    </source>
</evidence>
<dbReference type="Proteomes" id="UP000199307">
    <property type="component" value="Unassembled WGS sequence"/>
</dbReference>
<reference evidence="1 2" key="1">
    <citation type="submission" date="2016-10" db="EMBL/GenBank/DDBJ databases">
        <authorList>
            <person name="Varghese N."/>
            <person name="Submissions S."/>
        </authorList>
    </citation>
    <scope>NUCLEOTIDE SEQUENCE [LARGE SCALE GENOMIC DNA]</scope>
    <source>
        <strain evidence="1 2">CGMCC 1.6859</strain>
    </source>
</reference>
<gene>
    <name evidence="1" type="ORF">SAMN02927916_1833</name>
</gene>
<keyword evidence="2" id="KW-1185">Reference proteome</keyword>
<evidence type="ECO:0000313" key="1">
    <source>
        <dbReference type="EMBL" id="SCY31515.1"/>
    </source>
</evidence>
<dbReference type="RefSeq" id="WP_091131227.1">
    <property type="nucleotide sequence ID" value="NZ_FMVC01000002.1"/>
</dbReference>